<feature type="compositionally biased region" description="Acidic residues" evidence="1">
    <location>
        <begin position="146"/>
        <end position="155"/>
    </location>
</feature>
<keyword evidence="2" id="KW-0812">Transmembrane</keyword>
<feature type="region of interest" description="Disordered" evidence="1">
    <location>
        <begin position="138"/>
        <end position="159"/>
    </location>
</feature>
<reference evidence="3" key="1">
    <citation type="journal article" date="2020" name="Nature">
        <title>Giant virus diversity and host interactions through global metagenomics.</title>
        <authorList>
            <person name="Schulz F."/>
            <person name="Roux S."/>
            <person name="Paez-Espino D."/>
            <person name="Jungbluth S."/>
            <person name="Walsh D.A."/>
            <person name="Denef V.J."/>
            <person name="McMahon K.D."/>
            <person name="Konstantinidis K.T."/>
            <person name="Eloe-Fadrosh E.A."/>
            <person name="Kyrpides N.C."/>
            <person name="Woyke T."/>
        </authorList>
    </citation>
    <scope>NUCLEOTIDE SEQUENCE</scope>
    <source>
        <strain evidence="3">GVMAG-M-3300023174-49</strain>
    </source>
</reference>
<keyword evidence="2" id="KW-0472">Membrane</keyword>
<proteinExistence type="predicted"/>
<accession>A0A6C0DPU7</accession>
<feature type="transmembrane region" description="Helical" evidence="2">
    <location>
        <begin position="30"/>
        <end position="47"/>
    </location>
</feature>
<dbReference type="EMBL" id="MN739660">
    <property type="protein sequence ID" value="QHT18948.1"/>
    <property type="molecule type" value="Genomic_DNA"/>
</dbReference>
<protein>
    <submittedName>
        <fullName evidence="3">Uncharacterized protein</fullName>
    </submittedName>
</protein>
<evidence type="ECO:0000256" key="2">
    <source>
        <dbReference type="SAM" id="Phobius"/>
    </source>
</evidence>
<evidence type="ECO:0000256" key="1">
    <source>
        <dbReference type="SAM" id="MobiDB-lite"/>
    </source>
</evidence>
<evidence type="ECO:0000313" key="3">
    <source>
        <dbReference type="EMBL" id="QHT18948.1"/>
    </source>
</evidence>
<sequence length="172" mass="19840">MAKDKKLGKSVKDLLNYIHDNVQYLNGSKIFAGCMIIILNIASRFVNIKLSKSMEAYLKFTFSRQVLVFAIAWMGTRDIYIAFTITIIFTILFSYLLNEDSEYCILHESFKEHHINLLDNEITDEDIKKAKEVLERAEKKKKLEAADSDDEEEEGKDIIQPEVVGISTFSFK</sequence>
<dbReference type="AlphaFoldDB" id="A0A6C0DPU7"/>
<keyword evidence="2" id="KW-1133">Transmembrane helix</keyword>
<name>A0A6C0DPU7_9ZZZZ</name>
<organism evidence="3">
    <name type="scientific">viral metagenome</name>
    <dbReference type="NCBI Taxonomy" id="1070528"/>
    <lineage>
        <taxon>unclassified sequences</taxon>
        <taxon>metagenomes</taxon>
        <taxon>organismal metagenomes</taxon>
    </lineage>
</organism>